<keyword evidence="8" id="KW-1185">Reference proteome</keyword>
<organism evidence="7 8">
    <name type="scientific">Methylovorus glucosotrophus (strain SIP3-4)</name>
    <dbReference type="NCBI Taxonomy" id="582744"/>
    <lineage>
        <taxon>Bacteria</taxon>
        <taxon>Pseudomonadati</taxon>
        <taxon>Pseudomonadota</taxon>
        <taxon>Betaproteobacteria</taxon>
        <taxon>Nitrosomonadales</taxon>
        <taxon>Methylophilaceae</taxon>
        <taxon>Methylovorus</taxon>
    </lineage>
</organism>
<evidence type="ECO:0000256" key="2">
    <source>
        <dbReference type="ARBA" id="ARBA00022692"/>
    </source>
</evidence>
<feature type="transmembrane region" description="Helical" evidence="5">
    <location>
        <begin position="42"/>
        <end position="66"/>
    </location>
</feature>
<protein>
    <recommendedName>
        <fullName evidence="6">NfeD-like C-terminal domain-containing protein</fullName>
    </recommendedName>
</protein>
<feature type="domain" description="NfeD-like C-terminal" evidence="6">
    <location>
        <begin position="86"/>
        <end position="145"/>
    </location>
</feature>
<sequence>MDAVWIWGIFGLVLLSAELATGTLYILWFGLAALIISGLLWLFPAISLGVQLLLFAGLSLSTLLIWKKFERRQPAASRLGQSQGEEIGRTGQIVVAVSPEQCGRIRFSQGVMGSKEWTAISSQTLAVGEEAEITSIEGNALRVKRSGVAA</sequence>
<comment type="subcellular location">
    <subcellularLocation>
        <location evidence="1">Membrane</location>
        <topology evidence="1">Multi-pass membrane protein</topology>
    </subcellularLocation>
</comment>
<evidence type="ECO:0000259" key="6">
    <source>
        <dbReference type="Pfam" id="PF01957"/>
    </source>
</evidence>
<dbReference type="PANTHER" id="PTHR33507">
    <property type="entry name" value="INNER MEMBRANE PROTEIN YBBJ"/>
    <property type="match status" value="1"/>
</dbReference>
<dbReference type="Pfam" id="PF01957">
    <property type="entry name" value="NfeD"/>
    <property type="match status" value="1"/>
</dbReference>
<proteinExistence type="predicted"/>
<feature type="transmembrane region" description="Helical" evidence="5">
    <location>
        <begin position="12"/>
        <end position="36"/>
    </location>
</feature>
<evidence type="ECO:0000256" key="1">
    <source>
        <dbReference type="ARBA" id="ARBA00004141"/>
    </source>
</evidence>
<dbReference type="GO" id="GO:0005886">
    <property type="term" value="C:plasma membrane"/>
    <property type="evidence" value="ECO:0007669"/>
    <property type="project" value="TreeGrafter"/>
</dbReference>
<accession>C6X870</accession>
<dbReference type="OrthoDB" id="8536525at2"/>
<reference evidence="8" key="1">
    <citation type="submission" date="2009-07" db="EMBL/GenBank/DDBJ databases">
        <title>Complete sequence of chromosome of Methylovorus sp. SIP3-4.</title>
        <authorList>
            <person name="Lucas S."/>
            <person name="Copeland A."/>
            <person name="Lapidus A."/>
            <person name="Glavina del Rio T."/>
            <person name="Tice H."/>
            <person name="Bruce D."/>
            <person name="Goodwin L."/>
            <person name="Pitluck S."/>
            <person name="Clum A."/>
            <person name="Larimer F."/>
            <person name="Land M."/>
            <person name="Hauser L."/>
            <person name="Kyrpides N."/>
            <person name="Mikhailova N."/>
            <person name="Kayluzhnaya M."/>
            <person name="Chistoserdova L."/>
        </authorList>
    </citation>
    <scope>NUCLEOTIDE SEQUENCE [LARGE SCALE GENOMIC DNA]</scope>
    <source>
        <strain evidence="8">SIP3-4</strain>
    </source>
</reference>
<dbReference type="KEGG" id="mei:Msip34_0091"/>
<evidence type="ECO:0000256" key="4">
    <source>
        <dbReference type="ARBA" id="ARBA00023136"/>
    </source>
</evidence>
<dbReference type="HOGENOM" id="CLU_116732_4_2_4"/>
<dbReference type="STRING" id="582744.Msip34_0091"/>
<dbReference type="AlphaFoldDB" id="C6X870"/>
<dbReference type="Proteomes" id="UP000002743">
    <property type="component" value="Chromosome"/>
</dbReference>
<reference evidence="7 8" key="2">
    <citation type="journal article" date="2011" name="J. Bacteriol.">
        <title>Genomes of three methylotrophs from a single niche uncover genetic and metabolic divergence of Methylophilaceae.</title>
        <authorList>
            <person name="Lapidus A."/>
            <person name="Clum A."/>
            <person name="Labutti K."/>
            <person name="Kaluzhnaya M.G."/>
            <person name="Lim S."/>
            <person name="Beck D.A."/>
            <person name="Glavina Del Rio T."/>
            <person name="Nolan M."/>
            <person name="Mavromatis K."/>
            <person name="Huntemann M."/>
            <person name="Lucas S."/>
            <person name="Lidstrom M.E."/>
            <person name="Ivanova N."/>
            <person name="Chistoserdova L."/>
        </authorList>
    </citation>
    <scope>NUCLEOTIDE SEQUENCE [LARGE SCALE GENOMIC DNA]</scope>
    <source>
        <strain evidence="7 8">SIP3-4</strain>
    </source>
</reference>
<dbReference type="Gene3D" id="2.40.50.140">
    <property type="entry name" value="Nucleic acid-binding proteins"/>
    <property type="match status" value="1"/>
</dbReference>
<dbReference type="PANTHER" id="PTHR33507:SF3">
    <property type="entry name" value="INNER MEMBRANE PROTEIN YBBJ"/>
    <property type="match status" value="1"/>
</dbReference>
<evidence type="ECO:0000313" key="8">
    <source>
        <dbReference type="Proteomes" id="UP000002743"/>
    </source>
</evidence>
<dbReference type="InterPro" id="IPR052165">
    <property type="entry name" value="Membrane_assoc_protease"/>
</dbReference>
<dbReference type="SUPFAM" id="SSF141322">
    <property type="entry name" value="NfeD domain-like"/>
    <property type="match status" value="1"/>
</dbReference>
<name>C6X870_METGS</name>
<dbReference type="InterPro" id="IPR002810">
    <property type="entry name" value="NfeD-like_C"/>
</dbReference>
<evidence type="ECO:0000256" key="5">
    <source>
        <dbReference type="SAM" id="Phobius"/>
    </source>
</evidence>
<dbReference type="EMBL" id="CP001674">
    <property type="protein sequence ID" value="ACT49340.1"/>
    <property type="molecule type" value="Genomic_DNA"/>
</dbReference>
<keyword evidence="2 5" id="KW-0812">Transmembrane</keyword>
<evidence type="ECO:0000256" key="3">
    <source>
        <dbReference type="ARBA" id="ARBA00022989"/>
    </source>
</evidence>
<dbReference type="InterPro" id="IPR012340">
    <property type="entry name" value="NA-bd_OB-fold"/>
</dbReference>
<keyword evidence="3 5" id="KW-1133">Transmembrane helix</keyword>
<evidence type="ECO:0000313" key="7">
    <source>
        <dbReference type="EMBL" id="ACT49340.1"/>
    </source>
</evidence>
<dbReference type="RefSeq" id="WP_013440916.1">
    <property type="nucleotide sequence ID" value="NC_012969.1"/>
</dbReference>
<dbReference type="eggNOG" id="COG1585">
    <property type="taxonomic scope" value="Bacteria"/>
</dbReference>
<keyword evidence="4 5" id="KW-0472">Membrane</keyword>
<gene>
    <name evidence="7" type="ordered locus">Msip34_0091</name>
</gene>